<evidence type="ECO:0000313" key="2">
    <source>
        <dbReference type="EMBL" id="KHN04733.1"/>
    </source>
</evidence>
<dbReference type="EMBL" id="KN669031">
    <property type="protein sequence ID" value="KHN04733.1"/>
    <property type="molecule type" value="Genomic_DNA"/>
</dbReference>
<gene>
    <name evidence="2" type="ORF">glysoja_045595</name>
</gene>
<protein>
    <recommendedName>
        <fullName evidence="1">Reverse transcriptase zinc-binding domain-containing protein</fullName>
    </recommendedName>
</protein>
<feature type="non-terminal residue" evidence="2">
    <location>
        <position position="74"/>
    </location>
</feature>
<feature type="domain" description="Reverse transcriptase zinc-binding" evidence="1">
    <location>
        <begin position="1"/>
        <end position="58"/>
    </location>
</feature>
<proteinExistence type="predicted"/>
<sequence>VPPKLKHFLWRVTRGCLPTRTNLRRRGIDCTTGCVFCQEHFESEWHVFVACSKAREMWTAAGIHYLLEQKFNEA</sequence>
<name>A0A0B2PAL9_GLYSO</name>
<dbReference type="Proteomes" id="UP000053555">
    <property type="component" value="Unassembled WGS sequence"/>
</dbReference>
<accession>A0A0B2PAL9</accession>
<dbReference type="AlphaFoldDB" id="A0A0B2PAL9"/>
<reference evidence="2" key="1">
    <citation type="submission" date="2014-07" db="EMBL/GenBank/DDBJ databases">
        <title>Identification of a novel salt tolerance gene in wild soybean by whole-genome sequencing.</title>
        <authorList>
            <person name="Lam H.-M."/>
            <person name="Qi X."/>
            <person name="Li M.-W."/>
            <person name="Liu X."/>
            <person name="Xie M."/>
            <person name="Ni M."/>
            <person name="Xu X."/>
        </authorList>
    </citation>
    <scope>NUCLEOTIDE SEQUENCE [LARGE SCALE GENOMIC DNA]</scope>
    <source>
        <tissue evidence="2">Root</tissue>
    </source>
</reference>
<feature type="non-terminal residue" evidence="2">
    <location>
        <position position="1"/>
    </location>
</feature>
<organism evidence="2">
    <name type="scientific">Glycine soja</name>
    <name type="common">Wild soybean</name>
    <dbReference type="NCBI Taxonomy" id="3848"/>
    <lineage>
        <taxon>Eukaryota</taxon>
        <taxon>Viridiplantae</taxon>
        <taxon>Streptophyta</taxon>
        <taxon>Embryophyta</taxon>
        <taxon>Tracheophyta</taxon>
        <taxon>Spermatophyta</taxon>
        <taxon>Magnoliopsida</taxon>
        <taxon>eudicotyledons</taxon>
        <taxon>Gunneridae</taxon>
        <taxon>Pentapetalae</taxon>
        <taxon>rosids</taxon>
        <taxon>fabids</taxon>
        <taxon>Fabales</taxon>
        <taxon>Fabaceae</taxon>
        <taxon>Papilionoideae</taxon>
        <taxon>50 kb inversion clade</taxon>
        <taxon>NPAAA clade</taxon>
        <taxon>indigoferoid/millettioid clade</taxon>
        <taxon>Phaseoleae</taxon>
        <taxon>Glycine</taxon>
        <taxon>Glycine subgen. Soja</taxon>
    </lineage>
</organism>
<dbReference type="InterPro" id="IPR026960">
    <property type="entry name" value="RVT-Znf"/>
</dbReference>
<evidence type="ECO:0000259" key="1">
    <source>
        <dbReference type="Pfam" id="PF13966"/>
    </source>
</evidence>
<dbReference type="Pfam" id="PF13966">
    <property type="entry name" value="zf-RVT"/>
    <property type="match status" value="1"/>
</dbReference>